<evidence type="ECO:0000256" key="1">
    <source>
        <dbReference type="ARBA" id="ARBA00004123"/>
    </source>
</evidence>
<comment type="subcellular location">
    <subcellularLocation>
        <location evidence="2">Cytoplasm</location>
    </subcellularLocation>
    <subcellularLocation>
        <location evidence="1">Nucleus</location>
    </subcellularLocation>
</comment>
<feature type="region of interest" description="Disordered" evidence="5">
    <location>
        <begin position="459"/>
        <end position="498"/>
    </location>
</feature>
<evidence type="ECO:0000256" key="2">
    <source>
        <dbReference type="ARBA" id="ARBA00004496"/>
    </source>
</evidence>
<organism evidence="6 7">
    <name type="scientific">Brassica carinata</name>
    <name type="common">Ethiopian mustard</name>
    <name type="synonym">Abyssinian cabbage</name>
    <dbReference type="NCBI Taxonomy" id="52824"/>
    <lineage>
        <taxon>Eukaryota</taxon>
        <taxon>Viridiplantae</taxon>
        <taxon>Streptophyta</taxon>
        <taxon>Embryophyta</taxon>
        <taxon>Tracheophyta</taxon>
        <taxon>Spermatophyta</taxon>
        <taxon>Magnoliopsida</taxon>
        <taxon>eudicotyledons</taxon>
        <taxon>Gunneridae</taxon>
        <taxon>Pentapetalae</taxon>
        <taxon>rosids</taxon>
        <taxon>malvids</taxon>
        <taxon>Brassicales</taxon>
        <taxon>Brassicaceae</taxon>
        <taxon>Brassiceae</taxon>
        <taxon>Brassica</taxon>
    </lineage>
</organism>
<evidence type="ECO:0000313" key="6">
    <source>
        <dbReference type="EMBL" id="KAG2251934.1"/>
    </source>
</evidence>
<keyword evidence="3" id="KW-0963">Cytoplasm</keyword>
<dbReference type="GO" id="GO:0005737">
    <property type="term" value="C:cytoplasm"/>
    <property type="evidence" value="ECO:0007669"/>
    <property type="project" value="UniProtKB-SubCell"/>
</dbReference>
<name>A0A8X7PLU4_BRACI</name>
<dbReference type="InterPro" id="IPR044159">
    <property type="entry name" value="IQM"/>
</dbReference>
<accession>A0A8X7PLU4</accession>
<keyword evidence="7" id="KW-1185">Reference proteome</keyword>
<comment type="caution">
    <text evidence="6">The sequence shown here is derived from an EMBL/GenBank/DDBJ whole genome shotgun (WGS) entry which is preliminary data.</text>
</comment>
<proteinExistence type="predicted"/>
<keyword evidence="4" id="KW-0539">Nucleus</keyword>
<gene>
    <name evidence="6" type="ORF">Bca52824_082070</name>
</gene>
<dbReference type="Proteomes" id="UP000886595">
    <property type="component" value="Unassembled WGS sequence"/>
</dbReference>
<evidence type="ECO:0000256" key="5">
    <source>
        <dbReference type="SAM" id="MobiDB-lite"/>
    </source>
</evidence>
<sequence length="592" mass="66779">MQVVAKFDFQSPPFSHAAGEILISPVDRRAESFANFTEALEGACPDSPSSLAAVKVQKVYRSYRTRRRLADSVVVAEELWWQAMDYARLNHSTISFFDYSRPETAVSRWNRVSLNASKVGKGLSIVDKAQKLAFQHWIEAIDPRHRYGHNLHLYYEVWCKADAGQPFFYWLDVGEGKDLDLVECPRSKLKQQCIRYLGPQEREEYEYEIIEGKIVHKLTGQFLHTMHGSEGTKWIFVMSTFKKLYAGRKKKGRFHHSSFLAGGATLAAGRVVVDNGVLKIISAYSGHYKPSDDSLDIFLSFLRENAVNLDGVEAVSLSHAVSPSPKHEAHIELSLFEAVSLSRSLSSPKHEAHIELSLFESFDSLNYEHHGDQAVEELEHTPYLPSGDRAMEIRRDEACVVYCAGDHQAVTSSRFECSRHLKIFLKSRDYVLLLFRLEFMSRTLSFEFNVHKASEDSDNYDDYFKPSGDGTKSLKKEEPTPSNAEAETDENGNGTLEEIKRSSYQRTLSGGLESPKADVPQKAILQRINSKKQSKSLQLGHQLMLKWSTGAGPRIGCAADYPVQLRTQALEFVNLSPRNRSSALSPTGRIDV</sequence>
<evidence type="ECO:0008006" key="8">
    <source>
        <dbReference type="Google" id="ProtNLM"/>
    </source>
</evidence>
<dbReference type="PANTHER" id="PTHR31250">
    <property type="entry name" value="IQ DOMAIN-CONTAINING PROTEIN IQM3"/>
    <property type="match status" value="1"/>
</dbReference>
<dbReference type="PROSITE" id="PS50096">
    <property type="entry name" value="IQ"/>
    <property type="match status" value="1"/>
</dbReference>
<dbReference type="AlphaFoldDB" id="A0A8X7PLU4"/>
<reference evidence="6 7" key="1">
    <citation type="submission" date="2020-02" db="EMBL/GenBank/DDBJ databases">
        <authorList>
            <person name="Ma Q."/>
            <person name="Huang Y."/>
            <person name="Song X."/>
            <person name="Pei D."/>
        </authorList>
    </citation>
    <scope>NUCLEOTIDE SEQUENCE [LARGE SCALE GENOMIC DNA]</scope>
    <source>
        <strain evidence="6">Sxm20200214</strain>
        <tissue evidence="6">Leaf</tissue>
    </source>
</reference>
<evidence type="ECO:0000256" key="3">
    <source>
        <dbReference type="ARBA" id="ARBA00022490"/>
    </source>
</evidence>
<dbReference type="GO" id="GO:0005634">
    <property type="term" value="C:nucleus"/>
    <property type="evidence" value="ECO:0007669"/>
    <property type="project" value="UniProtKB-SubCell"/>
</dbReference>
<evidence type="ECO:0000256" key="4">
    <source>
        <dbReference type="ARBA" id="ARBA00023242"/>
    </source>
</evidence>
<dbReference type="EMBL" id="JAAMPC010000016">
    <property type="protein sequence ID" value="KAG2251934.1"/>
    <property type="molecule type" value="Genomic_DNA"/>
</dbReference>
<dbReference type="PANTHER" id="PTHR31250:SF10">
    <property type="entry name" value="IQ DOMAIN-CONTAINING PROTEIN IQM3"/>
    <property type="match status" value="1"/>
</dbReference>
<dbReference type="OrthoDB" id="7344096at2759"/>
<evidence type="ECO:0000313" key="7">
    <source>
        <dbReference type="Proteomes" id="UP000886595"/>
    </source>
</evidence>
<protein>
    <recommendedName>
        <fullName evidence="8">IQ domain-containing protein IQM3-like</fullName>
    </recommendedName>
</protein>